<feature type="domain" description="Metaxin glutathione S-transferase" evidence="1">
    <location>
        <begin position="144"/>
        <end position="186"/>
    </location>
</feature>
<reference evidence="3" key="1">
    <citation type="submission" date="2021-03" db="EMBL/GenBank/DDBJ databases">
        <authorList>
            <person name="Li Z."/>
            <person name="Yang C."/>
        </authorList>
    </citation>
    <scope>NUCLEOTIDE SEQUENCE</scope>
    <source>
        <strain evidence="3">Dzin_1.0</strain>
        <tissue evidence="3">Leaf</tissue>
    </source>
</reference>
<dbReference type="Pfam" id="PF17172">
    <property type="entry name" value="GST_N_4"/>
    <property type="match status" value="1"/>
</dbReference>
<evidence type="ECO:0000313" key="4">
    <source>
        <dbReference type="Proteomes" id="UP001085076"/>
    </source>
</evidence>
<dbReference type="GO" id="GO:0006626">
    <property type="term" value="P:protein targeting to mitochondrion"/>
    <property type="evidence" value="ECO:0007669"/>
    <property type="project" value="TreeGrafter"/>
</dbReference>
<accession>A0A9D5CCE0</accession>
<dbReference type="Proteomes" id="UP001085076">
    <property type="component" value="Miscellaneous, Linkage group lg06"/>
</dbReference>
<comment type="caution">
    <text evidence="3">The sequence shown here is derived from an EMBL/GenBank/DDBJ whole genome shotgun (WGS) entry which is preliminary data.</text>
</comment>
<dbReference type="GO" id="GO:0005741">
    <property type="term" value="C:mitochondrial outer membrane"/>
    <property type="evidence" value="ECO:0007669"/>
    <property type="project" value="TreeGrafter"/>
</dbReference>
<evidence type="ECO:0000313" key="3">
    <source>
        <dbReference type="EMBL" id="KAJ0969972.1"/>
    </source>
</evidence>
<evidence type="ECO:0008006" key="5">
    <source>
        <dbReference type="Google" id="ProtNLM"/>
    </source>
</evidence>
<name>A0A9D5CCE0_9LILI</name>
<keyword evidence="4" id="KW-1185">Reference proteome</keyword>
<proteinExistence type="predicted"/>
<dbReference type="OrthoDB" id="5835136at2759"/>
<dbReference type="PANTHER" id="PTHR12289:SF41">
    <property type="entry name" value="FAILED AXON CONNECTIONS-RELATED"/>
    <property type="match status" value="1"/>
</dbReference>
<dbReference type="EMBL" id="JAGGNH010000006">
    <property type="protein sequence ID" value="KAJ0969972.1"/>
    <property type="molecule type" value="Genomic_DNA"/>
</dbReference>
<dbReference type="InterPro" id="IPR050931">
    <property type="entry name" value="Mito_Protein_Transport_Metaxin"/>
</dbReference>
<evidence type="ECO:0000259" key="1">
    <source>
        <dbReference type="Pfam" id="PF17171"/>
    </source>
</evidence>
<evidence type="ECO:0000259" key="2">
    <source>
        <dbReference type="Pfam" id="PF17172"/>
    </source>
</evidence>
<sequence>MADEKEEGLVLVARKGGFGLPTACPNCLAVYLHLKVTHAQFDLQFDLANTDSDHVPYVECGDYVAFNNEKGGVMESLKEDNIVDLDSKLQTHVIPEWLSTKAMICSWLAVAAQYELWVASDGSAADKIYFSGLLWPIRKIYRKAAKAYEALSLRLGDQTFFFENRPTSVDSMFLGHALFVVHVLPVSSAQNGCSY</sequence>
<dbReference type="InterPro" id="IPR033468">
    <property type="entry name" value="Metaxin_GST"/>
</dbReference>
<gene>
    <name evidence="3" type="ORF">J5N97_022849</name>
</gene>
<dbReference type="InterPro" id="IPR012336">
    <property type="entry name" value="Thioredoxin-like_fold"/>
</dbReference>
<organism evidence="3 4">
    <name type="scientific">Dioscorea zingiberensis</name>
    <dbReference type="NCBI Taxonomy" id="325984"/>
    <lineage>
        <taxon>Eukaryota</taxon>
        <taxon>Viridiplantae</taxon>
        <taxon>Streptophyta</taxon>
        <taxon>Embryophyta</taxon>
        <taxon>Tracheophyta</taxon>
        <taxon>Spermatophyta</taxon>
        <taxon>Magnoliopsida</taxon>
        <taxon>Liliopsida</taxon>
        <taxon>Dioscoreales</taxon>
        <taxon>Dioscoreaceae</taxon>
        <taxon>Dioscorea</taxon>
    </lineage>
</organism>
<dbReference type="PANTHER" id="PTHR12289">
    <property type="entry name" value="METAXIN RELATED"/>
    <property type="match status" value="1"/>
</dbReference>
<protein>
    <recommendedName>
        <fullName evidence="5">Metaxin</fullName>
    </recommendedName>
</protein>
<dbReference type="AlphaFoldDB" id="A0A9D5CCE0"/>
<feature type="domain" description="Thioredoxin-like fold" evidence="2">
    <location>
        <begin position="25"/>
        <end position="120"/>
    </location>
</feature>
<dbReference type="Pfam" id="PF17171">
    <property type="entry name" value="GST_C_6"/>
    <property type="match status" value="1"/>
</dbReference>
<reference evidence="3" key="2">
    <citation type="journal article" date="2022" name="Hortic Res">
        <title>The genome of Dioscorea zingiberensis sheds light on the biosynthesis, origin and evolution of the medicinally important diosgenin saponins.</title>
        <authorList>
            <person name="Li Y."/>
            <person name="Tan C."/>
            <person name="Li Z."/>
            <person name="Guo J."/>
            <person name="Li S."/>
            <person name="Chen X."/>
            <person name="Wang C."/>
            <person name="Dai X."/>
            <person name="Yang H."/>
            <person name="Song W."/>
            <person name="Hou L."/>
            <person name="Xu J."/>
            <person name="Tong Z."/>
            <person name="Xu A."/>
            <person name="Yuan X."/>
            <person name="Wang W."/>
            <person name="Yang Q."/>
            <person name="Chen L."/>
            <person name="Sun Z."/>
            <person name="Wang K."/>
            <person name="Pan B."/>
            <person name="Chen J."/>
            <person name="Bao Y."/>
            <person name="Liu F."/>
            <person name="Qi X."/>
            <person name="Gang D.R."/>
            <person name="Wen J."/>
            <person name="Li J."/>
        </authorList>
    </citation>
    <scope>NUCLEOTIDE SEQUENCE</scope>
    <source>
        <strain evidence="3">Dzin_1.0</strain>
    </source>
</reference>